<proteinExistence type="inferred from homology"/>
<evidence type="ECO:0000256" key="6">
    <source>
        <dbReference type="ARBA" id="ARBA00022989"/>
    </source>
</evidence>
<keyword evidence="4 8" id="KW-1003">Cell membrane</keyword>
<comment type="caution">
    <text evidence="9">The sequence shown here is derived from an EMBL/GenBank/DDBJ whole genome shotgun (WGS) entry which is preliminary data.</text>
</comment>
<keyword evidence="10" id="KW-1185">Reference proteome</keyword>
<keyword evidence="5 8" id="KW-0812">Transmembrane</keyword>
<dbReference type="InterPro" id="IPR052017">
    <property type="entry name" value="TSUP"/>
</dbReference>
<evidence type="ECO:0000313" key="9">
    <source>
        <dbReference type="EMBL" id="MFB9376071.1"/>
    </source>
</evidence>
<dbReference type="InterPro" id="IPR002781">
    <property type="entry name" value="TM_pro_TauE-like"/>
</dbReference>
<name>A0ABV5LPP6_9ACTN</name>
<keyword evidence="3" id="KW-0813">Transport</keyword>
<dbReference type="RefSeq" id="WP_380134501.1">
    <property type="nucleotide sequence ID" value="NZ_JBHLUI010000002.1"/>
</dbReference>
<dbReference type="Pfam" id="PF01925">
    <property type="entry name" value="TauE"/>
    <property type="match status" value="1"/>
</dbReference>
<feature type="transmembrane region" description="Helical" evidence="8">
    <location>
        <begin position="163"/>
        <end position="184"/>
    </location>
</feature>
<evidence type="ECO:0000313" key="10">
    <source>
        <dbReference type="Proteomes" id="UP001589748"/>
    </source>
</evidence>
<feature type="transmembrane region" description="Helical" evidence="8">
    <location>
        <begin position="47"/>
        <end position="65"/>
    </location>
</feature>
<evidence type="ECO:0000256" key="2">
    <source>
        <dbReference type="ARBA" id="ARBA00009142"/>
    </source>
</evidence>
<dbReference type="PANTHER" id="PTHR30269:SF23">
    <property type="entry name" value="MEMBRANE TRANSPORTER PROTEIN YDHB-RELATED"/>
    <property type="match status" value="1"/>
</dbReference>
<accession>A0ABV5LPP6</accession>
<sequence length="251" mass="26771">MDVTLVGFLVLVVAAVVIGFAKTAIGGAAAVAVALFAAVLPAKESTGTILPLLIFGDLFAVWAYRRHAEWKLLLRLFPSVAVGVLVGALFVDLVDDVVMRRTIGAVLIALVGLHVWRQYRQRRLGTAPPPASATRRVLVAATFGFLAGFTTMVANAGGAAMSIYLFTMGLSVLGFLGTGAWFFFLVNLFKLPFSIGLGLVSLDSLRLDLMLVPAVVVGALIGRKVIKRIDARRFEQLVLGATVVSSVYLLR</sequence>
<feature type="transmembrane region" description="Helical" evidence="8">
    <location>
        <begin position="72"/>
        <end position="91"/>
    </location>
</feature>
<organism evidence="9 10">
    <name type="scientific">Kineococcus gynurae</name>
    <dbReference type="NCBI Taxonomy" id="452979"/>
    <lineage>
        <taxon>Bacteria</taxon>
        <taxon>Bacillati</taxon>
        <taxon>Actinomycetota</taxon>
        <taxon>Actinomycetes</taxon>
        <taxon>Kineosporiales</taxon>
        <taxon>Kineosporiaceae</taxon>
        <taxon>Kineococcus</taxon>
    </lineage>
</organism>
<comment type="similarity">
    <text evidence="2 8">Belongs to the 4-toluene sulfonate uptake permease (TSUP) (TC 2.A.102) family.</text>
</comment>
<feature type="transmembrane region" description="Helical" evidence="8">
    <location>
        <begin position="137"/>
        <end position="157"/>
    </location>
</feature>
<dbReference type="PANTHER" id="PTHR30269">
    <property type="entry name" value="TRANSMEMBRANE PROTEIN YFCA"/>
    <property type="match status" value="1"/>
</dbReference>
<reference evidence="9 10" key="1">
    <citation type="submission" date="2024-09" db="EMBL/GenBank/DDBJ databases">
        <authorList>
            <person name="Sun Q."/>
            <person name="Mori K."/>
        </authorList>
    </citation>
    <scope>NUCLEOTIDE SEQUENCE [LARGE SCALE GENOMIC DNA]</scope>
    <source>
        <strain evidence="9 10">TISTR 1856</strain>
    </source>
</reference>
<evidence type="ECO:0000256" key="3">
    <source>
        <dbReference type="ARBA" id="ARBA00022448"/>
    </source>
</evidence>
<evidence type="ECO:0000256" key="1">
    <source>
        <dbReference type="ARBA" id="ARBA00004651"/>
    </source>
</evidence>
<dbReference type="Proteomes" id="UP001589748">
    <property type="component" value="Unassembled WGS sequence"/>
</dbReference>
<gene>
    <name evidence="9" type="ORF">ACFFVI_03725</name>
</gene>
<keyword evidence="7 8" id="KW-0472">Membrane</keyword>
<comment type="subcellular location">
    <subcellularLocation>
        <location evidence="1 8">Cell membrane</location>
        <topology evidence="1 8">Multi-pass membrane protein</topology>
    </subcellularLocation>
</comment>
<evidence type="ECO:0000256" key="7">
    <source>
        <dbReference type="ARBA" id="ARBA00023136"/>
    </source>
</evidence>
<feature type="transmembrane region" description="Helical" evidence="8">
    <location>
        <begin position="97"/>
        <end position="116"/>
    </location>
</feature>
<evidence type="ECO:0000256" key="4">
    <source>
        <dbReference type="ARBA" id="ARBA00022475"/>
    </source>
</evidence>
<protein>
    <recommendedName>
        <fullName evidence="8">Probable membrane transporter protein</fullName>
    </recommendedName>
</protein>
<evidence type="ECO:0000256" key="5">
    <source>
        <dbReference type="ARBA" id="ARBA00022692"/>
    </source>
</evidence>
<evidence type="ECO:0000256" key="8">
    <source>
        <dbReference type="RuleBase" id="RU363041"/>
    </source>
</evidence>
<keyword evidence="6 8" id="KW-1133">Transmembrane helix</keyword>
<dbReference type="EMBL" id="JBHMDM010000002">
    <property type="protein sequence ID" value="MFB9376071.1"/>
    <property type="molecule type" value="Genomic_DNA"/>
</dbReference>